<evidence type="ECO:0000313" key="1">
    <source>
        <dbReference type="EMBL" id="CBH09338.1"/>
    </source>
</evidence>
<dbReference type="KEGG" id="tbg:TbgDal_II520"/>
<dbReference type="VEuPathDB" id="TriTrypDB:Tbg.972.2.520"/>
<proteinExistence type="predicted"/>
<sequence length="266" mass="30304">MYARHHGESTPDVTLSRNCTVYTWTSLYSPDSDHHHIFFDVIVGDDTDALRCPRLQKPMYAWLKANWRNFRLKVDELCRKIGREKNVNTLEQKLSSIIRIATKVSVPRGCRATPPHWTPELAKLDEEIAGCGPSHRREKLVATRKQILDRTTKKRLSTLCSRLAVSDRCSWHIVKKVYAPRTLTTPAVLVDNAAITDYRQAERFSKLYSSRARRHPDSHPPAPIKTIASEFSPIMMAELRRSIKLLPSGSAAGPDCLYNEALQTSR</sequence>
<dbReference type="AlphaFoldDB" id="C9ZIX2"/>
<evidence type="ECO:0000313" key="2">
    <source>
        <dbReference type="Proteomes" id="UP000002316"/>
    </source>
</evidence>
<dbReference type="EMBL" id="FN554965">
    <property type="protein sequence ID" value="CBH09338.1"/>
    <property type="molecule type" value="Genomic_DNA"/>
</dbReference>
<dbReference type="RefSeq" id="XP_011771645.1">
    <property type="nucleotide sequence ID" value="XM_011773343.1"/>
</dbReference>
<dbReference type="OrthoDB" id="10475588at2759"/>
<gene>
    <name evidence="1" type="ORF">TbgDal_II520</name>
</gene>
<name>C9ZIX2_TRYB9</name>
<protein>
    <submittedName>
        <fullName evidence="1">Uncharacterized protein</fullName>
    </submittedName>
</protein>
<dbReference type="Proteomes" id="UP000002316">
    <property type="component" value="Chromosome 2"/>
</dbReference>
<reference evidence="2" key="1">
    <citation type="journal article" date="2010" name="PLoS Negl. Trop. Dis.">
        <title>The genome sequence of Trypanosoma brucei gambiense, causative agent of chronic human african trypanosomiasis.</title>
        <authorList>
            <person name="Jackson A.P."/>
            <person name="Sanders M."/>
            <person name="Berry A."/>
            <person name="McQuillan J."/>
            <person name="Aslett M.A."/>
            <person name="Quail M.A."/>
            <person name="Chukualim B."/>
            <person name="Capewell P."/>
            <person name="MacLeod A."/>
            <person name="Melville S.E."/>
            <person name="Gibson W."/>
            <person name="Barry J.D."/>
            <person name="Berriman M."/>
            <person name="Hertz-Fowler C."/>
        </authorList>
    </citation>
    <scope>NUCLEOTIDE SEQUENCE [LARGE SCALE GENOMIC DNA]</scope>
    <source>
        <strain evidence="2">MHOM/CI/86/DAL972</strain>
    </source>
</reference>
<organism evidence="1 2">
    <name type="scientific">Trypanosoma brucei gambiense (strain MHOM/CI/86/DAL972)</name>
    <dbReference type="NCBI Taxonomy" id="679716"/>
    <lineage>
        <taxon>Eukaryota</taxon>
        <taxon>Discoba</taxon>
        <taxon>Euglenozoa</taxon>
        <taxon>Kinetoplastea</taxon>
        <taxon>Metakinetoplastina</taxon>
        <taxon>Trypanosomatida</taxon>
        <taxon>Trypanosomatidae</taxon>
        <taxon>Trypanosoma</taxon>
    </lineage>
</organism>
<dbReference type="GeneID" id="23858826"/>
<accession>C9ZIX2</accession>